<comment type="catalytic activity">
    <reaction evidence="12">
        <text>a 1,2-diacyl-sn-glycero-3-phosphoethanolamine(out) + ATP + H2O = a 1,2-diacyl-sn-glycero-3-phosphoethanolamine(in) + ADP + phosphate + H(+)</text>
        <dbReference type="Rhea" id="RHEA:66132"/>
        <dbReference type="ChEBI" id="CHEBI:15377"/>
        <dbReference type="ChEBI" id="CHEBI:15378"/>
        <dbReference type="ChEBI" id="CHEBI:30616"/>
        <dbReference type="ChEBI" id="CHEBI:43474"/>
        <dbReference type="ChEBI" id="CHEBI:64612"/>
        <dbReference type="ChEBI" id="CHEBI:456216"/>
    </reaction>
    <physiologicalReaction direction="left-to-right" evidence="12">
        <dbReference type="Rhea" id="RHEA:66133"/>
    </physiologicalReaction>
</comment>
<dbReference type="GO" id="GO:0016887">
    <property type="term" value="F:ATP hydrolysis activity"/>
    <property type="evidence" value="ECO:0007669"/>
    <property type="project" value="InterPro"/>
</dbReference>
<evidence type="ECO:0000313" key="21">
    <source>
        <dbReference type="Proteomes" id="UP000001261"/>
    </source>
</evidence>
<dbReference type="NCBIfam" id="TIGR01494">
    <property type="entry name" value="ATPase_P-type"/>
    <property type="match status" value="1"/>
</dbReference>
<dbReference type="Proteomes" id="UP000001261">
    <property type="component" value="Unassembled WGS sequence"/>
</dbReference>
<dbReference type="GO" id="GO:0032456">
    <property type="term" value="P:endocytic recycling"/>
    <property type="evidence" value="ECO:0007669"/>
    <property type="project" value="TreeGrafter"/>
</dbReference>
<dbReference type="NCBIfam" id="TIGR01652">
    <property type="entry name" value="ATPase-Plipid"/>
    <property type="match status" value="2"/>
</dbReference>
<feature type="compositionally biased region" description="Basic and acidic residues" evidence="17">
    <location>
        <begin position="97"/>
        <end position="122"/>
    </location>
</feature>
<dbReference type="GO" id="GO:0005802">
    <property type="term" value="C:trans-Golgi network"/>
    <property type="evidence" value="ECO:0007669"/>
    <property type="project" value="TreeGrafter"/>
</dbReference>
<feature type="compositionally biased region" description="Basic and acidic residues" evidence="17">
    <location>
        <begin position="1"/>
        <end position="12"/>
    </location>
</feature>
<dbReference type="Pfam" id="PF16212">
    <property type="entry name" value="PhoLip_ATPase_C"/>
    <property type="match status" value="1"/>
</dbReference>
<dbReference type="InterPro" id="IPR032630">
    <property type="entry name" value="P_typ_ATPase_c"/>
</dbReference>
<dbReference type="EMBL" id="GG704915">
    <property type="protein sequence ID" value="EAS27870.1"/>
    <property type="molecule type" value="Genomic_DNA"/>
</dbReference>
<keyword evidence="7 15" id="KW-0460">Magnesium</keyword>
<keyword evidence="10 16" id="KW-0472">Membrane</keyword>
<dbReference type="InterPro" id="IPR001757">
    <property type="entry name" value="P_typ_ATPase"/>
</dbReference>
<feature type="domain" description="P-type ATPase N-terminal" evidence="18">
    <location>
        <begin position="329"/>
        <end position="385"/>
    </location>
</feature>
<dbReference type="SUPFAM" id="SSF81665">
    <property type="entry name" value="Calcium ATPase, transmembrane domain M"/>
    <property type="match status" value="1"/>
</dbReference>
<dbReference type="SUPFAM" id="SSF81660">
    <property type="entry name" value="Metal cation-transporting ATPase, ATP-binding domain N"/>
    <property type="match status" value="1"/>
</dbReference>
<feature type="active site" description="4-aspartylphosphate intermediate" evidence="13">
    <location>
        <position position="713"/>
    </location>
</feature>
<evidence type="ECO:0000256" key="3">
    <source>
        <dbReference type="ARBA" id="ARBA00022692"/>
    </source>
</evidence>
<dbReference type="InterPro" id="IPR018303">
    <property type="entry name" value="ATPase_P-typ_P_site"/>
</dbReference>
<proteinExistence type="inferred from homology"/>
<feature type="region of interest" description="Disordered" evidence="17">
    <location>
        <begin position="422"/>
        <end position="447"/>
    </location>
</feature>
<dbReference type="Gene3D" id="3.40.50.1000">
    <property type="entry name" value="HAD superfamily/HAD-like"/>
    <property type="match status" value="1"/>
</dbReference>
<feature type="binding site" evidence="15">
    <location>
        <position position="713"/>
    </location>
    <ligand>
        <name>Mg(2+)</name>
        <dbReference type="ChEBI" id="CHEBI:18420"/>
    </ligand>
</feature>
<protein>
    <recommendedName>
        <fullName evidence="16">Phospholipid-transporting ATPase</fullName>
        <ecNumber evidence="16">7.6.2.1</ecNumber>
    </recommendedName>
</protein>
<dbReference type="VEuPathDB" id="FungiDB:CIMG_09074"/>
<dbReference type="GO" id="GO:0140326">
    <property type="term" value="F:ATPase-coupled intramembrane lipid transporter activity"/>
    <property type="evidence" value="ECO:0007669"/>
    <property type="project" value="UniProtKB-EC"/>
</dbReference>
<dbReference type="InterPro" id="IPR008250">
    <property type="entry name" value="ATPase_P-typ_transduc_dom_A_sf"/>
</dbReference>
<gene>
    <name evidence="20" type="ORF">CIMG_09074</name>
</gene>
<dbReference type="InterPro" id="IPR006539">
    <property type="entry name" value="P-type_ATPase_IV"/>
</dbReference>
<feature type="compositionally biased region" description="Low complexity" evidence="17">
    <location>
        <begin position="167"/>
        <end position="188"/>
    </location>
</feature>
<dbReference type="Pfam" id="PF16209">
    <property type="entry name" value="PhoLip_ATPase_N"/>
    <property type="match status" value="1"/>
</dbReference>
<dbReference type="InterPro" id="IPR023299">
    <property type="entry name" value="ATPase_P-typ_cyto_dom_N"/>
</dbReference>
<dbReference type="GO" id="GO:0045332">
    <property type="term" value="P:phospholipid translocation"/>
    <property type="evidence" value="ECO:0007669"/>
    <property type="project" value="TreeGrafter"/>
</dbReference>
<dbReference type="OMA" id="GWFLWNI"/>
<evidence type="ECO:0000256" key="12">
    <source>
        <dbReference type="ARBA" id="ARBA00049128"/>
    </source>
</evidence>
<dbReference type="InterPro" id="IPR036412">
    <property type="entry name" value="HAD-like_sf"/>
</dbReference>
<dbReference type="EC" id="7.6.2.1" evidence="16"/>
<feature type="binding site" evidence="14">
    <location>
        <position position="909"/>
    </location>
    <ligand>
        <name>ATP</name>
        <dbReference type="ChEBI" id="CHEBI:30616"/>
    </ligand>
</feature>
<feature type="transmembrane region" description="Helical" evidence="16">
    <location>
        <begin position="1539"/>
        <end position="1559"/>
    </location>
</feature>
<comment type="similarity">
    <text evidence="2 16">Belongs to the cation transport ATPase (P-type) (TC 3.A.3) family. Type IV subfamily.</text>
</comment>
<evidence type="ECO:0000256" key="4">
    <source>
        <dbReference type="ARBA" id="ARBA00022723"/>
    </source>
</evidence>
<feature type="compositionally biased region" description="Basic residues" evidence="17">
    <location>
        <begin position="797"/>
        <end position="806"/>
    </location>
</feature>
<dbReference type="InterPro" id="IPR023298">
    <property type="entry name" value="ATPase_P-typ_TM_dom_sf"/>
</dbReference>
<evidence type="ECO:0000256" key="7">
    <source>
        <dbReference type="ARBA" id="ARBA00022842"/>
    </source>
</evidence>
<feature type="binding site" evidence="14">
    <location>
        <position position="715"/>
    </location>
    <ligand>
        <name>ATP</name>
        <dbReference type="ChEBI" id="CHEBI:30616"/>
    </ligand>
</feature>
<feature type="compositionally biased region" description="Basic residues" evidence="17">
    <location>
        <begin position="752"/>
        <end position="762"/>
    </location>
</feature>
<sequence>MAADDDQRHDGRLAPGLPSRQSSRSPLRNSTSGDERNSDTQEEQILLQDLGAYSAPEDAREGPVEPTDSQSSAAEQTRRASDIEATTFRRPSQRVRFSTDIERTSEADSGHDTLGELADRPTSRGSRIAASGLTVGTENIPLSSHPARLSPRSAENPPRVSPGPGGSPSSPAVTSPTSRSRGYSLRRSLFNRNLQQGTSPVRDTSTNPGHIAIDGSVTAKHTRSHSGSSNKNGVIEVARVSSSSREDDSASASEEADTLKKVRTSRLPGSVDQWAMKWRFVDWIMVWLESFGTAFQKHVLRIKPIPPSQDGRHIDLDVHRTEPLIDERTGKHYISNYIRSSRYSLWSFFPKQLIAQFSKLANFYFLIVAVLQMIPGLSTTGTFTTFVPLMIFVGISMGKEGFDDFRRYRLDKEENNRIAWVLRPGNPDEDAPETPLNRSEPKVERPEAWTPTKWIDIQVGDVIRLDRDQPAPADIALLHAEEPNGIAYIETMALDGETNLKSKKPSIPVAKTCATIEDIISNKSIHFAVEDPNIDLYKFDGNVAVGAEKLPLTNNEVIYRGSVLRNTHEAIGLVIYTGEECKIRMNANKNPRIKAPALQAVVNRVVAVIVLFVVVLASACTIAYRFWSHDFESMSWYLEEAKVSYGPIFTSFIIMFNTMIPISLYVSLEIVKVAQMFLLNDIDMYDEDSNTPLEARTSTINEELGQVSYIFSDKTGTLTNNSMRFRKMSVAGTAWLHDTDLNEDAEGKMLLHKKRKGKKVAGRKSVADEATRMSRLSRPSNVSNSKDRAGTSPSRWKSNRRNRQYHGGRTTEMMRYMEQKPHTLFAKKTKLFILAMALCHTCLPEETEDGDISFQAASPDEVALVLAAKELGYVVVERQPNSITIRKQSVGSDEDYVDEVYEVLDVIEFSSSRKRMSIVIRLPDQRICIFCKGADSILMKRLKRSGLAEEKVTEIERRASVRKSMEAREVMRRNSEHQARKDIKRSSLSIRRPSFVGGRRSSVSGMPRSALRDSIDVWLRDRETDGGMDLRVDGNEHYSPRPSAQFGGRGSLAYSDGRLSFQTDDGEDLVEEALVVNEAQVFERCFQHLNDFATEGLRTLLYGYRYITEAEYKEWKTQYHDAITSLFNRQERIEEVAEQIEDQFELLGATAIEDKLQKGVPEAIDKLRRANIKLWMLTGDKRETALNIGHSCRLVKDYSSVITIDHEAGNVEQIITSTASDIQLGNVAHSVVVVDGQTLSVIEADPVLQSLFFDLAILADSVICCRASPKQKAFLVKAIRKRVNKSITLAIGDGANDIAMIQEAHVGIGITGKEGLQAARISDYSIAQFRFLLKLLLVHGRWNYVRVCKYTLGTFWKETLFYLTQALYQRWNGYTGTSLYEPWALSMFNTLFTSLPVIFLGIFEKDLAASTLLAVPELYTKGQLRKGFNIKLYLGWAFMGTCEAMIVYFVMYGLWGTAPITNDNGVFAMGLLTYSAAVVIISVKLQVLEIHNHSVMAVISTVLSIGGWWLWNVILSERYEIDEIYNVRDNFLIRTGRDLLWWTTLLLSIVAVILFEVAVSTVRATLFPTDIDIFQEYEQDLEIRKRFEEAAAMELQQGWDRGTKKTSAELEREAAIEAARELQVQELLDRRNNEEEVLIGKGAATASGARRSGDQMEDIDLGDGERRGSSAGPRRSLDINELFSKGFGAIRKGPDLR</sequence>
<accession>A0A0E1RUL1</accession>
<feature type="binding site" evidence="14">
    <location>
        <position position="861"/>
    </location>
    <ligand>
        <name>ATP</name>
        <dbReference type="ChEBI" id="CHEBI:30616"/>
    </ligand>
</feature>
<dbReference type="GO" id="GO:0005524">
    <property type="term" value="F:ATP binding"/>
    <property type="evidence" value="ECO:0007669"/>
    <property type="project" value="UniProtKB-UniRule"/>
</dbReference>
<dbReference type="Gene3D" id="3.40.1110.10">
    <property type="entry name" value="Calcium-transporting ATPase, cytoplasmic domain N"/>
    <property type="match status" value="1"/>
</dbReference>
<feature type="transmembrane region" description="Helical" evidence="16">
    <location>
        <begin position="647"/>
        <end position="668"/>
    </location>
</feature>
<feature type="transmembrane region" description="Helical" evidence="16">
    <location>
        <begin position="601"/>
        <end position="627"/>
    </location>
</feature>
<evidence type="ECO:0000256" key="9">
    <source>
        <dbReference type="ARBA" id="ARBA00022989"/>
    </source>
</evidence>
<feature type="region of interest" description="Disordered" evidence="17">
    <location>
        <begin position="1"/>
        <end position="260"/>
    </location>
</feature>
<feature type="binding site" evidence="14">
    <location>
        <position position="714"/>
    </location>
    <ligand>
        <name>ATP</name>
        <dbReference type="ChEBI" id="CHEBI:30616"/>
    </ligand>
</feature>
<dbReference type="PANTHER" id="PTHR24092">
    <property type="entry name" value="PROBABLE PHOSPHOLIPID-TRANSPORTING ATPASE"/>
    <property type="match status" value="1"/>
</dbReference>
<feature type="region of interest" description="Disordered" evidence="17">
    <location>
        <begin position="752"/>
        <end position="809"/>
    </location>
</feature>
<comment type="subcellular location">
    <subcellularLocation>
        <location evidence="1 16">Membrane</location>
        <topology evidence="1 16">Multi-pass membrane protein</topology>
    </subcellularLocation>
</comment>
<dbReference type="GO" id="GO:0005886">
    <property type="term" value="C:plasma membrane"/>
    <property type="evidence" value="ECO:0007669"/>
    <property type="project" value="TreeGrafter"/>
</dbReference>
<evidence type="ECO:0000256" key="14">
    <source>
        <dbReference type="PIRSR" id="PIRSR606539-2"/>
    </source>
</evidence>
<keyword evidence="21" id="KW-1185">Reference proteome</keyword>
<keyword evidence="8 16" id="KW-1278">Translocase</keyword>
<dbReference type="PRINTS" id="PR00119">
    <property type="entry name" value="CATATPASE"/>
</dbReference>
<keyword evidence="9 16" id="KW-1133">Transmembrane helix</keyword>
<dbReference type="PANTHER" id="PTHR24092:SF174">
    <property type="entry name" value="PHOSPHOLIPID-TRANSPORTING ATPASE DNF3-RELATED"/>
    <property type="match status" value="1"/>
</dbReference>
<evidence type="ECO:0000259" key="18">
    <source>
        <dbReference type="Pfam" id="PF16209"/>
    </source>
</evidence>
<dbReference type="SUPFAM" id="SSF56784">
    <property type="entry name" value="HAD-like"/>
    <property type="match status" value="1"/>
</dbReference>
<evidence type="ECO:0000259" key="19">
    <source>
        <dbReference type="Pfam" id="PF16212"/>
    </source>
</evidence>
<comment type="cofactor">
    <cofactor evidence="15">
        <name>Mg(2+)</name>
        <dbReference type="ChEBI" id="CHEBI:18420"/>
    </cofactor>
</comment>
<evidence type="ECO:0000313" key="20">
    <source>
        <dbReference type="EMBL" id="EAS27870.1"/>
    </source>
</evidence>
<keyword evidence="3 16" id="KW-0812">Transmembrane</keyword>
<feature type="domain" description="P-type ATPase C-terminal" evidence="19">
    <location>
        <begin position="1319"/>
        <end position="1569"/>
    </location>
</feature>
<dbReference type="GO" id="GO:0006892">
    <property type="term" value="P:post-Golgi vesicle-mediated transport"/>
    <property type="evidence" value="ECO:0007669"/>
    <property type="project" value="TreeGrafter"/>
</dbReference>
<evidence type="ECO:0000256" key="11">
    <source>
        <dbReference type="ARBA" id="ARBA00034036"/>
    </source>
</evidence>
<dbReference type="OrthoDB" id="377733at2759"/>
<dbReference type="InParanoid" id="A0A0E1RUL1"/>
<feature type="compositionally biased region" description="Polar residues" evidence="17">
    <location>
        <begin position="190"/>
        <end position="208"/>
    </location>
</feature>
<evidence type="ECO:0000256" key="17">
    <source>
        <dbReference type="SAM" id="MobiDB-lite"/>
    </source>
</evidence>
<dbReference type="Pfam" id="PF00702">
    <property type="entry name" value="Hydrolase"/>
    <property type="match status" value="1"/>
</dbReference>
<name>A0A0E1RUL1_COCIM</name>
<dbReference type="Gene3D" id="2.70.150.10">
    <property type="entry name" value="Calcium-transporting ATPase, cytoplasmic transduction domain A"/>
    <property type="match status" value="1"/>
</dbReference>
<dbReference type="FunCoup" id="A0A0E1RUL1">
    <property type="interactions" value="22"/>
</dbReference>
<feature type="region of interest" description="Disordered" evidence="17">
    <location>
        <begin position="1643"/>
        <end position="1678"/>
    </location>
</feature>
<evidence type="ECO:0000256" key="6">
    <source>
        <dbReference type="ARBA" id="ARBA00022840"/>
    </source>
</evidence>
<evidence type="ECO:0000256" key="2">
    <source>
        <dbReference type="ARBA" id="ARBA00008109"/>
    </source>
</evidence>
<keyword evidence="6 14" id="KW-0067">ATP-binding</keyword>
<keyword evidence="5 14" id="KW-0547">Nucleotide-binding</keyword>
<dbReference type="RefSeq" id="XP_001239453.1">
    <property type="nucleotide sequence ID" value="XM_001239452.2"/>
</dbReference>
<feature type="transmembrane region" description="Helical" evidence="16">
    <location>
        <begin position="1495"/>
        <end position="1511"/>
    </location>
</feature>
<evidence type="ECO:0000256" key="10">
    <source>
        <dbReference type="ARBA" id="ARBA00023136"/>
    </source>
</evidence>
<dbReference type="InterPro" id="IPR032631">
    <property type="entry name" value="P-type_ATPase_N"/>
</dbReference>
<dbReference type="KEGG" id="cim:CIMG_09074"/>
<evidence type="ECO:0000256" key="8">
    <source>
        <dbReference type="ARBA" id="ARBA00022967"/>
    </source>
</evidence>
<dbReference type="PROSITE" id="PS00154">
    <property type="entry name" value="ATPASE_E1_E2"/>
    <property type="match status" value="1"/>
</dbReference>
<feature type="binding site" evidence="14">
    <location>
        <position position="932"/>
    </location>
    <ligand>
        <name>ATP</name>
        <dbReference type="ChEBI" id="CHEBI:30616"/>
    </ligand>
</feature>
<dbReference type="STRING" id="246410.A0A0E1RUL1"/>
<comment type="catalytic activity">
    <reaction evidence="11 16">
        <text>ATP + H2O + phospholipidSide 1 = ADP + phosphate + phospholipidSide 2.</text>
        <dbReference type="EC" id="7.6.2.1"/>
    </reaction>
</comment>
<reference evidence="21" key="1">
    <citation type="journal article" date="2009" name="Genome Res.">
        <title>Comparative genomic analyses of the human fungal pathogens Coccidioides and their relatives.</title>
        <authorList>
            <person name="Sharpton T.J."/>
            <person name="Stajich J.E."/>
            <person name="Rounsley S.D."/>
            <person name="Gardner M.J."/>
            <person name="Wortman J.R."/>
            <person name="Jordar V.S."/>
            <person name="Maiti R."/>
            <person name="Kodira C.D."/>
            <person name="Neafsey D.E."/>
            <person name="Zeng Q."/>
            <person name="Hung C.-Y."/>
            <person name="McMahan C."/>
            <person name="Muszewska A."/>
            <person name="Grynberg M."/>
            <person name="Mandel M.A."/>
            <person name="Kellner E.M."/>
            <person name="Barker B.M."/>
            <person name="Galgiani J.N."/>
            <person name="Orbach M.J."/>
            <person name="Kirkland T.N."/>
            <person name="Cole G.T."/>
            <person name="Henn M.R."/>
            <person name="Birren B.W."/>
            <person name="Taylor J.W."/>
        </authorList>
    </citation>
    <scope>NUCLEOTIDE SEQUENCE [LARGE SCALE GENOMIC DNA]</scope>
    <source>
        <strain evidence="21">RS</strain>
    </source>
</reference>
<organism evidence="20 21">
    <name type="scientific">Coccidioides immitis (strain RS)</name>
    <name type="common">Valley fever fungus</name>
    <dbReference type="NCBI Taxonomy" id="246410"/>
    <lineage>
        <taxon>Eukaryota</taxon>
        <taxon>Fungi</taxon>
        <taxon>Dikarya</taxon>
        <taxon>Ascomycota</taxon>
        <taxon>Pezizomycotina</taxon>
        <taxon>Eurotiomycetes</taxon>
        <taxon>Eurotiomycetidae</taxon>
        <taxon>Onygenales</taxon>
        <taxon>Onygenaceae</taxon>
        <taxon>Coccidioides</taxon>
    </lineage>
</organism>
<feature type="transmembrane region" description="Helical" evidence="16">
    <location>
        <begin position="1466"/>
        <end position="1483"/>
    </location>
</feature>
<dbReference type="SUPFAM" id="SSF81653">
    <property type="entry name" value="Calcium ATPase, transduction domain A"/>
    <property type="match status" value="1"/>
</dbReference>
<evidence type="ECO:0000256" key="16">
    <source>
        <dbReference type="RuleBase" id="RU362033"/>
    </source>
</evidence>
<dbReference type="InterPro" id="IPR023214">
    <property type="entry name" value="HAD_sf"/>
</dbReference>
<feature type="transmembrane region" description="Helical" evidence="16">
    <location>
        <begin position="1433"/>
        <end position="1454"/>
    </location>
</feature>
<feature type="binding site" evidence="14">
    <location>
        <position position="713"/>
    </location>
    <ligand>
        <name>ATP</name>
        <dbReference type="ChEBI" id="CHEBI:30616"/>
    </ligand>
</feature>
<dbReference type="Pfam" id="PF13246">
    <property type="entry name" value="Cation_ATPase"/>
    <property type="match status" value="1"/>
</dbReference>
<dbReference type="GeneID" id="4558666"/>
<evidence type="ECO:0000256" key="5">
    <source>
        <dbReference type="ARBA" id="ARBA00022741"/>
    </source>
</evidence>
<feature type="binding site" evidence="15">
    <location>
        <position position="715"/>
    </location>
    <ligand>
        <name>Mg(2+)</name>
        <dbReference type="ChEBI" id="CHEBI:18420"/>
    </ligand>
</feature>
<dbReference type="GO" id="GO:0000287">
    <property type="term" value="F:magnesium ion binding"/>
    <property type="evidence" value="ECO:0007669"/>
    <property type="project" value="UniProtKB-UniRule"/>
</dbReference>
<evidence type="ECO:0000256" key="15">
    <source>
        <dbReference type="PIRSR" id="PIRSR606539-3"/>
    </source>
</evidence>
<keyword evidence="4 15" id="KW-0479">Metal-binding</keyword>
<reference evidence="21" key="2">
    <citation type="journal article" date="2010" name="Genome Res.">
        <title>Population genomic sequencing of Coccidioides fungi reveals recent hybridization and transposon control.</title>
        <authorList>
            <person name="Neafsey D.E."/>
            <person name="Barker B.M."/>
            <person name="Sharpton T.J."/>
            <person name="Stajich J.E."/>
            <person name="Park D.J."/>
            <person name="Whiston E."/>
            <person name="Hung C.-Y."/>
            <person name="McMahan C."/>
            <person name="White J."/>
            <person name="Sykes S."/>
            <person name="Heiman D."/>
            <person name="Young S."/>
            <person name="Zeng Q."/>
            <person name="Abouelleil A."/>
            <person name="Aftuck L."/>
            <person name="Bessette D."/>
            <person name="Brown A."/>
            <person name="FitzGerald M."/>
            <person name="Lui A."/>
            <person name="Macdonald J.P."/>
            <person name="Priest M."/>
            <person name="Orbach M.J."/>
            <person name="Galgiani J.N."/>
            <person name="Kirkland T.N."/>
            <person name="Cole G.T."/>
            <person name="Birren B.W."/>
            <person name="Henn M.R."/>
            <person name="Taylor J.W."/>
            <person name="Rounsley S.D."/>
        </authorList>
    </citation>
    <scope>GENOME REANNOTATION</scope>
    <source>
        <strain evidence="21">RS</strain>
    </source>
</reference>
<dbReference type="FunFam" id="3.40.50.1000:FF:000172">
    <property type="entry name" value="Phospholipid-transporting ATPase"/>
    <property type="match status" value="1"/>
</dbReference>
<evidence type="ECO:0000256" key="1">
    <source>
        <dbReference type="ARBA" id="ARBA00004141"/>
    </source>
</evidence>
<evidence type="ECO:0000256" key="13">
    <source>
        <dbReference type="PIRSR" id="PIRSR606539-1"/>
    </source>
</evidence>
<feature type="compositionally biased region" description="Low complexity" evidence="17">
    <location>
        <begin position="15"/>
        <end position="30"/>
    </location>
</feature>